<feature type="compositionally biased region" description="Basic and acidic residues" evidence="1">
    <location>
        <begin position="1"/>
        <end position="30"/>
    </location>
</feature>
<evidence type="ECO:0000256" key="1">
    <source>
        <dbReference type="SAM" id="MobiDB-lite"/>
    </source>
</evidence>
<dbReference type="Gramene" id="ONK79026">
    <property type="protein sequence ID" value="ONK79026"/>
    <property type="gene ID" value="A4U43_C01F2110"/>
</dbReference>
<dbReference type="AlphaFoldDB" id="A0A5P1FL25"/>
<dbReference type="Proteomes" id="UP000243459">
    <property type="component" value="Chromosome 1"/>
</dbReference>
<gene>
    <name evidence="2" type="ORF">A4U43_C01F2110</name>
</gene>
<accession>A0A5P1FL25</accession>
<name>A0A5P1FL25_ASPOF</name>
<organism evidence="2 3">
    <name type="scientific">Asparagus officinalis</name>
    <name type="common">Garden asparagus</name>
    <dbReference type="NCBI Taxonomy" id="4686"/>
    <lineage>
        <taxon>Eukaryota</taxon>
        <taxon>Viridiplantae</taxon>
        <taxon>Streptophyta</taxon>
        <taxon>Embryophyta</taxon>
        <taxon>Tracheophyta</taxon>
        <taxon>Spermatophyta</taxon>
        <taxon>Magnoliopsida</taxon>
        <taxon>Liliopsida</taxon>
        <taxon>Asparagales</taxon>
        <taxon>Asparagaceae</taxon>
        <taxon>Asparagoideae</taxon>
        <taxon>Asparagus</taxon>
    </lineage>
</organism>
<feature type="region of interest" description="Disordered" evidence="1">
    <location>
        <begin position="1"/>
        <end position="76"/>
    </location>
</feature>
<evidence type="ECO:0000313" key="3">
    <source>
        <dbReference type="Proteomes" id="UP000243459"/>
    </source>
</evidence>
<dbReference type="EMBL" id="CM007381">
    <property type="protein sequence ID" value="ONK79026.1"/>
    <property type="molecule type" value="Genomic_DNA"/>
</dbReference>
<proteinExistence type="predicted"/>
<protein>
    <submittedName>
        <fullName evidence="2">Uncharacterized protein</fullName>
    </submittedName>
</protein>
<reference evidence="3" key="1">
    <citation type="journal article" date="2017" name="Nat. Commun.">
        <title>The asparagus genome sheds light on the origin and evolution of a young Y chromosome.</title>
        <authorList>
            <person name="Harkess A."/>
            <person name="Zhou J."/>
            <person name="Xu C."/>
            <person name="Bowers J.E."/>
            <person name="Van der Hulst R."/>
            <person name="Ayyampalayam S."/>
            <person name="Mercati F."/>
            <person name="Riccardi P."/>
            <person name="McKain M.R."/>
            <person name="Kakrana A."/>
            <person name="Tang H."/>
            <person name="Ray J."/>
            <person name="Groenendijk J."/>
            <person name="Arikit S."/>
            <person name="Mathioni S.M."/>
            <person name="Nakano M."/>
            <person name="Shan H."/>
            <person name="Telgmann-Rauber A."/>
            <person name="Kanno A."/>
            <person name="Yue Z."/>
            <person name="Chen H."/>
            <person name="Li W."/>
            <person name="Chen Y."/>
            <person name="Xu X."/>
            <person name="Zhang Y."/>
            <person name="Luo S."/>
            <person name="Chen H."/>
            <person name="Gao J."/>
            <person name="Mao Z."/>
            <person name="Pires J.C."/>
            <person name="Luo M."/>
            <person name="Kudrna D."/>
            <person name="Wing R.A."/>
            <person name="Meyers B.C."/>
            <person name="Yi K."/>
            <person name="Kong H."/>
            <person name="Lavrijsen P."/>
            <person name="Sunseri F."/>
            <person name="Falavigna A."/>
            <person name="Ye Y."/>
            <person name="Leebens-Mack J.H."/>
            <person name="Chen G."/>
        </authorList>
    </citation>
    <scope>NUCLEOTIDE SEQUENCE [LARGE SCALE GENOMIC DNA]</scope>
    <source>
        <strain evidence="3">cv. DH0086</strain>
    </source>
</reference>
<sequence>MYNGPRPEDLAKAEEKEQNRESVIDPETRRTYKQHGGSPMVSNSAHMTLPKTAETIDGDRPLEDNRGRHDPQGAFS</sequence>
<feature type="compositionally biased region" description="Basic and acidic residues" evidence="1">
    <location>
        <begin position="57"/>
        <end position="76"/>
    </location>
</feature>
<evidence type="ECO:0000313" key="2">
    <source>
        <dbReference type="EMBL" id="ONK79026.1"/>
    </source>
</evidence>
<keyword evidence="3" id="KW-1185">Reference proteome</keyword>